<feature type="domain" description="Serine aminopeptidase S33" evidence="1">
    <location>
        <begin position="27"/>
        <end position="143"/>
    </location>
</feature>
<dbReference type="InterPro" id="IPR029058">
    <property type="entry name" value="AB_hydrolase_fold"/>
</dbReference>
<keyword evidence="3" id="KW-1185">Reference proteome</keyword>
<evidence type="ECO:0000313" key="2">
    <source>
        <dbReference type="EMBL" id="MFD1531995.1"/>
    </source>
</evidence>
<evidence type="ECO:0000313" key="3">
    <source>
        <dbReference type="Proteomes" id="UP001597145"/>
    </source>
</evidence>
<dbReference type="GO" id="GO:0016787">
    <property type="term" value="F:hydrolase activity"/>
    <property type="evidence" value="ECO:0007669"/>
    <property type="project" value="UniProtKB-KW"/>
</dbReference>
<name>A0ABW4FNR2_9PSEU</name>
<gene>
    <name evidence="2" type="ORF">ACFSCY_21415</name>
</gene>
<dbReference type="Gene3D" id="3.40.50.1820">
    <property type="entry name" value="alpha/beta hydrolase"/>
    <property type="match status" value="1"/>
</dbReference>
<protein>
    <submittedName>
        <fullName evidence="2">Alpha/beta fold hydrolase</fullName>
    </submittedName>
</protein>
<keyword evidence="2" id="KW-0378">Hydrolase</keyword>
<sequence length="271" mass="29117">MTISNASAVIRSLDGIELSATVLIPERPAAGVVLVHGGGVTREEAGFYGRLANALAAAGVASVRFDLRGHGMSGGRQEDLTLAGVGNDVRAVAEYLIPETGVPAVGVVGASFSGGICAMLAARHPQLIERLVLFNPLLDYKKRFVDDKDYWSGNRIDSASADQLTEDGYIAHSPSFKLGRALLNEVFWVDARAELAQVKAPTLLVHGTHDTFIPVESSRSAAATLTTRHELMEVDGAQHGFAVHDDPAYLERQTQEWQHAVIGRTVCWFTD</sequence>
<feature type="domain" description="Serine aminopeptidase S33" evidence="1">
    <location>
        <begin position="158"/>
        <end position="241"/>
    </location>
</feature>
<accession>A0ABW4FNR2</accession>
<dbReference type="SUPFAM" id="SSF53474">
    <property type="entry name" value="alpha/beta-Hydrolases"/>
    <property type="match status" value="1"/>
</dbReference>
<comment type="caution">
    <text evidence="2">The sequence shown here is derived from an EMBL/GenBank/DDBJ whole genome shotgun (WGS) entry which is preliminary data.</text>
</comment>
<dbReference type="PANTHER" id="PTHR43265:SF1">
    <property type="entry name" value="ESTERASE ESTD"/>
    <property type="match status" value="1"/>
</dbReference>
<dbReference type="InterPro" id="IPR053145">
    <property type="entry name" value="AB_hydrolase_Est10"/>
</dbReference>
<reference evidence="3" key="1">
    <citation type="journal article" date="2019" name="Int. J. Syst. Evol. Microbiol.">
        <title>The Global Catalogue of Microorganisms (GCM) 10K type strain sequencing project: providing services to taxonomists for standard genome sequencing and annotation.</title>
        <authorList>
            <consortium name="The Broad Institute Genomics Platform"/>
            <consortium name="The Broad Institute Genome Sequencing Center for Infectious Disease"/>
            <person name="Wu L."/>
            <person name="Ma J."/>
        </authorList>
    </citation>
    <scope>NUCLEOTIDE SEQUENCE [LARGE SCALE GENOMIC DNA]</scope>
    <source>
        <strain evidence="3">JCM 12165</strain>
    </source>
</reference>
<organism evidence="2 3">
    <name type="scientific">Pseudonocardia aurantiaca</name>
    <dbReference type="NCBI Taxonomy" id="75290"/>
    <lineage>
        <taxon>Bacteria</taxon>
        <taxon>Bacillati</taxon>
        <taxon>Actinomycetota</taxon>
        <taxon>Actinomycetes</taxon>
        <taxon>Pseudonocardiales</taxon>
        <taxon>Pseudonocardiaceae</taxon>
        <taxon>Pseudonocardia</taxon>
    </lineage>
</organism>
<dbReference type="PANTHER" id="PTHR43265">
    <property type="entry name" value="ESTERASE ESTD"/>
    <property type="match status" value="1"/>
</dbReference>
<evidence type="ECO:0000259" key="1">
    <source>
        <dbReference type="Pfam" id="PF12146"/>
    </source>
</evidence>
<dbReference type="Pfam" id="PF12146">
    <property type="entry name" value="Hydrolase_4"/>
    <property type="match status" value="2"/>
</dbReference>
<dbReference type="InterPro" id="IPR022742">
    <property type="entry name" value="Hydrolase_4"/>
</dbReference>
<dbReference type="Proteomes" id="UP001597145">
    <property type="component" value="Unassembled WGS sequence"/>
</dbReference>
<dbReference type="RefSeq" id="WP_343980347.1">
    <property type="nucleotide sequence ID" value="NZ_BAAAJG010000012.1"/>
</dbReference>
<proteinExistence type="predicted"/>
<dbReference type="EMBL" id="JBHUCP010000017">
    <property type="protein sequence ID" value="MFD1531995.1"/>
    <property type="molecule type" value="Genomic_DNA"/>
</dbReference>